<comment type="caution">
    <text evidence="2">The sequence shown here is derived from an EMBL/GenBank/DDBJ whole genome shotgun (WGS) entry which is preliminary data.</text>
</comment>
<evidence type="ECO:0000313" key="2">
    <source>
        <dbReference type="EMBL" id="RDB17034.1"/>
    </source>
</evidence>
<organism evidence="2 3">
    <name type="scientific">Hypsizygus marmoreus</name>
    <name type="common">White beech mushroom</name>
    <name type="synonym">Agaricus marmoreus</name>
    <dbReference type="NCBI Taxonomy" id="39966"/>
    <lineage>
        <taxon>Eukaryota</taxon>
        <taxon>Fungi</taxon>
        <taxon>Dikarya</taxon>
        <taxon>Basidiomycota</taxon>
        <taxon>Agaricomycotina</taxon>
        <taxon>Agaricomycetes</taxon>
        <taxon>Agaricomycetidae</taxon>
        <taxon>Agaricales</taxon>
        <taxon>Tricholomatineae</taxon>
        <taxon>Lyophyllaceae</taxon>
        <taxon>Hypsizygus</taxon>
    </lineage>
</organism>
<proteinExistence type="predicted"/>
<dbReference type="AlphaFoldDB" id="A0A369JC86"/>
<protein>
    <submittedName>
        <fullName evidence="2">Uncharacterized protein</fullName>
    </submittedName>
</protein>
<reference evidence="2" key="1">
    <citation type="submission" date="2018-04" db="EMBL/GenBank/DDBJ databases">
        <title>Whole genome sequencing of Hypsizygus marmoreus.</title>
        <authorList>
            <person name="Choi I.-G."/>
            <person name="Min B."/>
            <person name="Kim J.-G."/>
            <person name="Kim S."/>
            <person name="Oh Y.-L."/>
            <person name="Kong W.-S."/>
            <person name="Park H."/>
            <person name="Jeong J."/>
            <person name="Song E.-S."/>
        </authorList>
    </citation>
    <scope>NUCLEOTIDE SEQUENCE [LARGE SCALE GENOMIC DNA]</scope>
    <source>
        <strain evidence="2">51987-8</strain>
    </source>
</reference>
<name>A0A369JC86_HYPMA</name>
<dbReference type="Proteomes" id="UP000076154">
    <property type="component" value="Unassembled WGS sequence"/>
</dbReference>
<evidence type="ECO:0000313" key="3">
    <source>
        <dbReference type="Proteomes" id="UP000076154"/>
    </source>
</evidence>
<keyword evidence="3" id="KW-1185">Reference proteome</keyword>
<dbReference type="EMBL" id="LUEZ02000119">
    <property type="protein sequence ID" value="RDB17034.1"/>
    <property type="molecule type" value="Genomic_DNA"/>
</dbReference>
<sequence>MSQPAPAPADPFSIPPNNIPPPMSADNLILGLSEAQIHAQLNNLAFLWDGWMLGAEHLYLIILTSLFCMCLDPRLVNSHRIENVAMFDASMAFVHQYLNLMFLSSIKPCLILQVDMGLYYLFVLSPIPTMPDEVALVISLMPSECPDMQLPVPSILDAVHAQWGALALPMDIKVIGEMTNVLAELTSVSRVISRKETWGEGTSPMEDAKEDFASENQDTSSHVQTNTGLRLGMSSPQNDRVISTEHPLVAESPSVSRNEVEISESMSPSLIDSGVGEHVESIVPIEGTLFIPASWSSSANQLRSSSFEDTTMDFLFENHVNNLRPPSGVRRRSDESSRVIDTVILTNESFPSSTSGPDQNQVGFKYQPINIDAVSASNITTLFIATPNQ</sequence>
<evidence type="ECO:0000256" key="1">
    <source>
        <dbReference type="SAM" id="MobiDB-lite"/>
    </source>
</evidence>
<feature type="region of interest" description="Disordered" evidence="1">
    <location>
        <begin position="197"/>
        <end position="237"/>
    </location>
</feature>
<gene>
    <name evidence="2" type="ORF">Hypma_002040</name>
</gene>
<feature type="compositionally biased region" description="Polar residues" evidence="1">
    <location>
        <begin position="214"/>
        <end position="237"/>
    </location>
</feature>
<dbReference type="InParanoid" id="A0A369JC86"/>
<accession>A0A369JC86</accession>